<dbReference type="EMBL" id="OV696699">
    <property type="protein sequence ID" value="CAH1245362.1"/>
    <property type="molecule type" value="Genomic_DNA"/>
</dbReference>
<organism evidence="8 9">
    <name type="scientific">Branchiostoma lanceolatum</name>
    <name type="common">Common lancelet</name>
    <name type="synonym">Amphioxus lanceolatum</name>
    <dbReference type="NCBI Taxonomy" id="7740"/>
    <lineage>
        <taxon>Eukaryota</taxon>
        <taxon>Metazoa</taxon>
        <taxon>Chordata</taxon>
        <taxon>Cephalochordata</taxon>
        <taxon>Leptocardii</taxon>
        <taxon>Amphioxiformes</taxon>
        <taxon>Branchiostomatidae</taxon>
        <taxon>Branchiostoma</taxon>
    </lineage>
</organism>
<evidence type="ECO:0000256" key="1">
    <source>
        <dbReference type="ARBA" id="ARBA00022723"/>
    </source>
</evidence>
<gene>
    <name evidence="8" type="primary">ZNF467</name>
    <name evidence="8" type="ORF">BLAG_LOCUS7727</name>
</gene>
<dbReference type="GO" id="GO:0000981">
    <property type="term" value="F:DNA-binding transcription factor activity, RNA polymerase II-specific"/>
    <property type="evidence" value="ECO:0007669"/>
    <property type="project" value="TreeGrafter"/>
</dbReference>
<dbReference type="InterPro" id="IPR013087">
    <property type="entry name" value="Znf_C2H2_type"/>
</dbReference>
<dbReference type="PROSITE" id="PS50157">
    <property type="entry name" value="ZINC_FINGER_C2H2_2"/>
    <property type="match status" value="3"/>
</dbReference>
<keyword evidence="3 5" id="KW-0863">Zinc-finger</keyword>
<dbReference type="AlphaFoldDB" id="A0A8J9Z1B4"/>
<feature type="compositionally biased region" description="Polar residues" evidence="6">
    <location>
        <begin position="311"/>
        <end position="330"/>
    </location>
</feature>
<dbReference type="Pfam" id="PF00096">
    <property type="entry name" value="zf-C2H2"/>
    <property type="match status" value="2"/>
</dbReference>
<evidence type="ECO:0000256" key="6">
    <source>
        <dbReference type="SAM" id="MobiDB-lite"/>
    </source>
</evidence>
<dbReference type="SMART" id="SM00355">
    <property type="entry name" value="ZnF_C2H2"/>
    <property type="match status" value="5"/>
</dbReference>
<sequence length="330" mass="37048">MRSVLVQSSYREDMASAPMPAPFLRLDTYSSHCYMGRKMFKCPHCSYETNRRNNLKRHISTMHLACTKSLECCDHHFSSKAELREHVYQHHRYGYTCKVCGRNFCRKALLKRHQTVHSGRKDYVCGLCGYATSHKSNLERHKKIHRCPEEGDEEDDMEDQIGLDQRSVTSDESDSPKKPSPPSDGVAKPSDARMPMFPLHPLAIPRDHPLPHVHPAAQAHFLGCYMAANGLCPPGPRPVMPLKPIVFRAYPMTCPSKHPAVVGGVPEADPPPMICTFCAVYFTNVYDFIGHIGTHVDKKHKLMSPKPGQMTALSPTTQCPVTSTGVRPTM</sequence>
<evidence type="ECO:0000259" key="7">
    <source>
        <dbReference type="PROSITE" id="PS50157"/>
    </source>
</evidence>
<feature type="region of interest" description="Disordered" evidence="6">
    <location>
        <begin position="307"/>
        <end position="330"/>
    </location>
</feature>
<feature type="region of interest" description="Disordered" evidence="6">
    <location>
        <begin position="165"/>
        <end position="192"/>
    </location>
</feature>
<dbReference type="PROSITE" id="PS00028">
    <property type="entry name" value="ZINC_FINGER_C2H2_1"/>
    <property type="match status" value="2"/>
</dbReference>
<dbReference type="SUPFAM" id="SSF57667">
    <property type="entry name" value="beta-beta-alpha zinc fingers"/>
    <property type="match status" value="1"/>
</dbReference>
<evidence type="ECO:0000256" key="3">
    <source>
        <dbReference type="ARBA" id="ARBA00022771"/>
    </source>
</evidence>
<dbReference type="FunFam" id="3.30.160.60:FF:000446">
    <property type="entry name" value="Zinc finger protein"/>
    <property type="match status" value="1"/>
</dbReference>
<dbReference type="InterPro" id="IPR036236">
    <property type="entry name" value="Znf_C2H2_sf"/>
</dbReference>
<keyword evidence="9" id="KW-1185">Reference proteome</keyword>
<protein>
    <submittedName>
        <fullName evidence="8">ZNF467 protein</fullName>
    </submittedName>
</protein>
<dbReference type="Proteomes" id="UP000838412">
    <property type="component" value="Chromosome 14"/>
</dbReference>
<keyword evidence="4" id="KW-0862">Zinc</keyword>
<dbReference type="GO" id="GO:0005634">
    <property type="term" value="C:nucleus"/>
    <property type="evidence" value="ECO:0007669"/>
    <property type="project" value="TreeGrafter"/>
</dbReference>
<dbReference type="Gene3D" id="3.30.160.60">
    <property type="entry name" value="Classic Zinc Finger"/>
    <property type="match status" value="3"/>
</dbReference>
<evidence type="ECO:0000256" key="4">
    <source>
        <dbReference type="ARBA" id="ARBA00022833"/>
    </source>
</evidence>
<dbReference type="PANTHER" id="PTHR24409">
    <property type="entry name" value="ZINC FINGER PROTEIN 142"/>
    <property type="match status" value="1"/>
</dbReference>
<proteinExistence type="predicted"/>
<evidence type="ECO:0000256" key="2">
    <source>
        <dbReference type="ARBA" id="ARBA00022737"/>
    </source>
</evidence>
<accession>A0A8J9Z1B4</accession>
<dbReference type="Pfam" id="PF13909">
    <property type="entry name" value="zf-H2C2_5"/>
    <property type="match status" value="1"/>
</dbReference>
<keyword evidence="1" id="KW-0479">Metal-binding</keyword>
<reference evidence="8" key="1">
    <citation type="submission" date="2022-01" db="EMBL/GenBank/DDBJ databases">
        <authorList>
            <person name="Braso-Vives M."/>
        </authorList>
    </citation>
    <scope>NUCLEOTIDE SEQUENCE</scope>
</reference>
<keyword evidence="2" id="KW-0677">Repeat</keyword>
<feature type="domain" description="C2H2-type" evidence="7">
    <location>
        <begin position="123"/>
        <end position="150"/>
    </location>
</feature>
<feature type="domain" description="C2H2-type" evidence="7">
    <location>
        <begin position="95"/>
        <end position="122"/>
    </location>
</feature>
<evidence type="ECO:0000313" key="8">
    <source>
        <dbReference type="EMBL" id="CAH1245362.1"/>
    </source>
</evidence>
<dbReference type="GO" id="GO:0008270">
    <property type="term" value="F:zinc ion binding"/>
    <property type="evidence" value="ECO:0007669"/>
    <property type="project" value="UniProtKB-KW"/>
</dbReference>
<evidence type="ECO:0000313" key="9">
    <source>
        <dbReference type="Proteomes" id="UP000838412"/>
    </source>
</evidence>
<dbReference type="OrthoDB" id="3561125at2759"/>
<dbReference type="PANTHER" id="PTHR24409:SF295">
    <property type="entry name" value="AZ2-RELATED"/>
    <property type="match status" value="1"/>
</dbReference>
<feature type="domain" description="C2H2-type" evidence="7">
    <location>
        <begin position="40"/>
        <end position="63"/>
    </location>
</feature>
<name>A0A8J9Z1B4_BRALA</name>
<dbReference type="GO" id="GO:0000977">
    <property type="term" value="F:RNA polymerase II transcription regulatory region sequence-specific DNA binding"/>
    <property type="evidence" value="ECO:0007669"/>
    <property type="project" value="TreeGrafter"/>
</dbReference>
<evidence type="ECO:0000256" key="5">
    <source>
        <dbReference type="PROSITE-ProRule" id="PRU00042"/>
    </source>
</evidence>